<evidence type="ECO:0000313" key="11">
    <source>
        <dbReference type="Proteomes" id="UP000324241"/>
    </source>
</evidence>
<evidence type="ECO:0000256" key="9">
    <source>
        <dbReference type="RuleBase" id="RU000461"/>
    </source>
</evidence>
<dbReference type="InterPro" id="IPR050364">
    <property type="entry name" value="Cytochrome_P450_fung"/>
</dbReference>
<dbReference type="InterPro" id="IPR002401">
    <property type="entry name" value="Cyt_P450_E_grp-I"/>
</dbReference>
<dbReference type="CDD" id="cd11065">
    <property type="entry name" value="CYP64-like"/>
    <property type="match status" value="1"/>
</dbReference>
<gene>
    <name evidence="10" type="ORF">ATNIH1004_010594</name>
</gene>
<dbReference type="EMBL" id="QUQM01000005">
    <property type="protein sequence ID" value="KAA8643819.1"/>
    <property type="molecule type" value="Genomic_DNA"/>
</dbReference>
<dbReference type="Proteomes" id="UP000324241">
    <property type="component" value="Unassembled WGS sequence"/>
</dbReference>
<proteinExistence type="inferred from homology"/>
<comment type="cofactor">
    <cofactor evidence="1 8">
        <name>heme</name>
        <dbReference type="ChEBI" id="CHEBI:30413"/>
    </cofactor>
</comment>
<dbReference type="InterPro" id="IPR017972">
    <property type="entry name" value="Cyt_P450_CS"/>
</dbReference>
<evidence type="ECO:0000256" key="6">
    <source>
        <dbReference type="ARBA" id="ARBA00023004"/>
    </source>
</evidence>
<dbReference type="PRINTS" id="PR00463">
    <property type="entry name" value="EP450I"/>
</dbReference>
<dbReference type="PROSITE" id="PS00086">
    <property type="entry name" value="CYTOCHROME_P450"/>
    <property type="match status" value="1"/>
</dbReference>
<comment type="caution">
    <text evidence="10">The sequence shown here is derived from an EMBL/GenBank/DDBJ whole genome shotgun (WGS) entry which is preliminary data.</text>
</comment>
<dbReference type="InterPro" id="IPR036396">
    <property type="entry name" value="Cyt_P450_sf"/>
</dbReference>
<dbReference type="PANTHER" id="PTHR46300:SF7">
    <property type="entry name" value="P450, PUTATIVE (EUROFUNG)-RELATED"/>
    <property type="match status" value="1"/>
</dbReference>
<keyword evidence="6 8" id="KW-0408">Iron</keyword>
<comment type="similarity">
    <text evidence="2 9">Belongs to the cytochrome P450 family.</text>
</comment>
<dbReference type="Pfam" id="PF00067">
    <property type="entry name" value="p450"/>
    <property type="match status" value="1"/>
</dbReference>
<name>A0A5M9MH71_9EURO</name>
<reference evidence="10 11" key="1">
    <citation type="submission" date="2019-08" db="EMBL/GenBank/DDBJ databases">
        <title>The genome sequence of a newly discovered highly antifungal drug resistant Aspergillus species, Aspergillus tanneri NIH 1004.</title>
        <authorList>
            <person name="Mounaud S."/>
            <person name="Singh I."/>
            <person name="Joardar V."/>
            <person name="Pakala S."/>
            <person name="Pakala S."/>
            <person name="Venepally P."/>
            <person name="Chung J.K."/>
            <person name="Losada L."/>
            <person name="Nierman W.C."/>
        </authorList>
    </citation>
    <scope>NUCLEOTIDE SEQUENCE [LARGE SCALE GENOMIC DNA]</scope>
    <source>
        <strain evidence="10 11">NIH1004</strain>
    </source>
</reference>
<accession>A0A5M9MH71</accession>
<feature type="binding site" description="axial binding residue" evidence="8">
    <location>
        <position position="428"/>
    </location>
    <ligand>
        <name>heme</name>
        <dbReference type="ChEBI" id="CHEBI:30413"/>
    </ligand>
    <ligandPart>
        <name>Fe</name>
        <dbReference type="ChEBI" id="CHEBI:18248"/>
    </ligandPart>
</feature>
<dbReference type="GO" id="GO:0016705">
    <property type="term" value="F:oxidoreductase activity, acting on paired donors, with incorporation or reduction of molecular oxygen"/>
    <property type="evidence" value="ECO:0007669"/>
    <property type="project" value="InterPro"/>
</dbReference>
<dbReference type="VEuPathDB" id="FungiDB:EYZ11_008927"/>
<keyword evidence="7 9" id="KW-0503">Monooxygenase</keyword>
<evidence type="ECO:0000256" key="3">
    <source>
        <dbReference type="ARBA" id="ARBA00022617"/>
    </source>
</evidence>
<organism evidence="10 11">
    <name type="scientific">Aspergillus tanneri</name>
    <dbReference type="NCBI Taxonomy" id="1220188"/>
    <lineage>
        <taxon>Eukaryota</taxon>
        <taxon>Fungi</taxon>
        <taxon>Dikarya</taxon>
        <taxon>Ascomycota</taxon>
        <taxon>Pezizomycotina</taxon>
        <taxon>Eurotiomycetes</taxon>
        <taxon>Eurotiomycetidae</taxon>
        <taxon>Eurotiales</taxon>
        <taxon>Aspergillaceae</taxon>
        <taxon>Aspergillus</taxon>
        <taxon>Aspergillus subgen. Circumdati</taxon>
    </lineage>
</organism>
<evidence type="ECO:0000256" key="2">
    <source>
        <dbReference type="ARBA" id="ARBA00010617"/>
    </source>
</evidence>
<dbReference type="GO" id="GO:0020037">
    <property type="term" value="F:heme binding"/>
    <property type="evidence" value="ECO:0007669"/>
    <property type="project" value="InterPro"/>
</dbReference>
<dbReference type="PRINTS" id="PR00385">
    <property type="entry name" value="P450"/>
</dbReference>
<keyword evidence="5 9" id="KW-0560">Oxidoreductase</keyword>
<dbReference type="RefSeq" id="XP_033423180.1">
    <property type="nucleotide sequence ID" value="XM_033575162.1"/>
</dbReference>
<evidence type="ECO:0000256" key="1">
    <source>
        <dbReference type="ARBA" id="ARBA00001971"/>
    </source>
</evidence>
<dbReference type="AlphaFoldDB" id="A0A5M9MH71"/>
<evidence type="ECO:0008006" key="12">
    <source>
        <dbReference type="Google" id="ProtNLM"/>
    </source>
</evidence>
<evidence type="ECO:0000256" key="7">
    <source>
        <dbReference type="ARBA" id="ARBA00023033"/>
    </source>
</evidence>
<evidence type="ECO:0000256" key="8">
    <source>
        <dbReference type="PIRSR" id="PIRSR602401-1"/>
    </source>
</evidence>
<dbReference type="GO" id="GO:0005506">
    <property type="term" value="F:iron ion binding"/>
    <property type="evidence" value="ECO:0007669"/>
    <property type="project" value="InterPro"/>
</dbReference>
<dbReference type="SUPFAM" id="SSF48264">
    <property type="entry name" value="Cytochrome P450"/>
    <property type="match status" value="1"/>
</dbReference>
<dbReference type="GO" id="GO:0004497">
    <property type="term" value="F:monooxygenase activity"/>
    <property type="evidence" value="ECO:0007669"/>
    <property type="project" value="UniProtKB-KW"/>
</dbReference>
<dbReference type="GeneID" id="54333295"/>
<evidence type="ECO:0000256" key="4">
    <source>
        <dbReference type="ARBA" id="ARBA00022723"/>
    </source>
</evidence>
<keyword evidence="3 8" id="KW-0349">Heme</keyword>
<dbReference type="OrthoDB" id="2789670at2759"/>
<sequence>MSFALLSLTVGLLGLYLLQYVLRKGNEQLPPGPPRKPIIGNLGDLPSHNDRAWEHWLKHKELYGPISSVTVWGEHIIVLNDARLAVELLEKRSSIHSSRPNQTFGDMAGWNNILGSVKYSDAFRAIRKALHQQIGSNVSVAQFNPVQEVEVRRFLLRVLRDPRNLLDHIRKEAGAIVLKVAYGYTIEPHGPDPLVDLANKAMEEFSVAILPVRYIPTWFPGVEFPKMAKKFKKTVTAFSDLPYAFVKQKMAENNFQPSFLSNLLQETSFDEGSEEEMVVKWSAASLYAGGADTTVSTMASFFLSMAMNPEVQEKAQAEIDRIVGVDRLPGYEDRDNLPYINAMVKEVFRWHPVVPTSVAHTSIKDDTCEGYHIPKGSAIIPNIWAYTHDPEVYPDPLAFKPERFLEYDGHVPERDPHLLSFGFGRRVCPGRTLADSNVYLSLAQSLAVFRITKPVRDGKVIEPEPMFQPGIISHPAPFEVDVKPRSPGHVELILAVEKEQPWEKSHAKELSSSG</sequence>
<dbReference type="PANTHER" id="PTHR46300">
    <property type="entry name" value="P450, PUTATIVE (EUROFUNG)-RELATED-RELATED"/>
    <property type="match status" value="1"/>
</dbReference>
<evidence type="ECO:0000313" key="10">
    <source>
        <dbReference type="EMBL" id="KAA8643819.1"/>
    </source>
</evidence>
<dbReference type="Gene3D" id="1.10.630.10">
    <property type="entry name" value="Cytochrome P450"/>
    <property type="match status" value="1"/>
</dbReference>
<protein>
    <recommendedName>
        <fullName evidence="12">Cytochrome P450</fullName>
    </recommendedName>
</protein>
<evidence type="ECO:0000256" key="5">
    <source>
        <dbReference type="ARBA" id="ARBA00023002"/>
    </source>
</evidence>
<dbReference type="InterPro" id="IPR001128">
    <property type="entry name" value="Cyt_P450"/>
</dbReference>
<keyword evidence="4 8" id="KW-0479">Metal-binding</keyword>